<dbReference type="Pfam" id="PF02182">
    <property type="entry name" value="SAD_SRA"/>
    <property type="match status" value="1"/>
</dbReference>
<evidence type="ECO:0000256" key="1">
    <source>
        <dbReference type="ARBA" id="ARBA00004286"/>
    </source>
</evidence>
<evidence type="ECO:0000313" key="6">
    <source>
        <dbReference type="RefSeq" id="XP_027121540.2"/>
    </source>
</evidence>
<dbReference type="SMART" id="SM00466">
    <property type="entry name" value="SRA"/>
    <property type="match status" value="1"/>
</dbReference>
<dbReference type="RefSeq" id="XP_027121540.2">
    <property type="nucleotide sequence ID" value="XM_027265739.2"/>
</dbReference>
<dbReference type="InterPro" id="IPR051357">
    <property type="entry name" value="H3K9_HMTase_SUVAR3-9"/>
</dbReference>
<sequence length="495" mass="54633">MTSILAYRNPQKSYLGREQVAESGSYHYQGNPPLFKSTKLDVSHLQGTEVGSLNPQHRPLQIMKNSKTPCAVALPAKPSRVVGKDNLKAACKKPILSGKAYARLLQLSSTNMKVLGKEAKSQNLNASGASATTSCHPMPSSHPLEKVGKEISESEYLPGGNRGLHGFSSSQSRLLTDRSARVEPKSLTWKIKILEGESKHKVQERNATSGEVHKDVCLENVVKGQYQLSQVNRDKRGGGSEFMELSKSKAALKMARAGFRDLELNLTACVSPASGSSSVSGSQYKVLEALKQFEKLYLQLRREENQGLKGRAYATARNCIKAAMILRREGKWINTDQHIGNVSGIEIGAKFQFRAELAVVGLHHQLFRGISYARFGSKTYAISIVDSGRYENVTKSSDVFIYTGEGGNPNVTNKKPRDQKMVMGNLALKNNMVDNFPVRVIHCRKTLKAFDTLGINNGKGLAYVYDGLYTVVGCWEVRDQLGKLAFKFEMKRLVE</sequence>
<dbReference type="AlphaFoldDB" id="A0A6P6X1R2"/>
<keyword evidence="2 3" id="KW-0539">Nucleus</keyword>
<dbReference type="GeneID" id="113738504"/>
<evidence type="ECO:0000313" key="5">
    <source>
        <dbReference type="Proteomes" id="UP001652660"/>
    </source>
</evidence>
<dbReference type="InterPro" id="IPR036987">
    <property type="entry name" value="SRA-YDG_sf"/>
</dbReference>
<keyword evidence="5" id="KW-1185">Reference proteome</keyword>
<evidence type="ECO:0000259" key="4">
    <source>
        <dbReference type="PROSITE" id="PS51015"/>
    </source>
</evidence>
<gene>
    <name evidence="6" type="primary">LOC113738504</name>
</gene>
<dbReference type="Proteomes" id="UP001652660">
    <property type="component" value="Chromosome 4c"/>
</dbReference>
<reference evidence="5" key="1">
    <citation type="journal article" date="2025" name="Foods">
        <title>Unveiling the Microbial Signatures of Arabica Coffee Cherries: Insights into Ripeness Specific Diversity, Functional Traits, and Implications for Quality and Safety.</title>
        <authorList>
            <consortium name="RefSeq"/>
            <person name="Tenea G.N."/>
            <person name="Cifuentes V."/>
            <person name="Reyes P."/>
            <person name="Cevallos-Vallejos M."/>
        </authorList>
    </citation>
    <scope>NUCLEOTIDE SEQUENCE [LARGE SCALE GENOMIC DNA]</scope>
</reference>
<dbReference type="GO" id="GO:0005694">
    <property type="term" value="C:chromosome"/>
    <property type="evidence" value="ECO:0007669"/>
    <property type="project" value="UniProtKB-SubCell"/>
</dbReference>
<reference evidence="6" key="2">
    <citation type="submission" date="2025-08" db="UniProtKB">
        <authorList>
            <consortium name="RefSeq"/>
        </authorList>
    </citation>
    <scope>IDENTIFICATION</scope>
    <source>
        <tissue evidence="6">Leaves</tissue>
    </source>
</reference>
<protein>
    <submittedName>
        <fullName evidence="6">Histone-lysine N-methyltransferase, H3 lysine-9 specific SUVH4-like isoform X1</fullName>
    </submittedName>
</protein>
<accession>A0A6P6X1R2</accession>
<dbReference type="OrthoDB" id="5792673at2759"/>
<comment type="subcellular location">
    <subcellularLocation>
        <location evidence="1">Chromosome</location>
    </subcellularLocation>
    <subcellularLocation>
        <location evidence="3">Nucleus</location>
    </subcellularLocation>
</comment>
<evidence type="ECO:0000256" key="2">
    <source>
        <dbReference type="ARBA" id="ARBA00023242"/>
    </source>
</evidence>
<dbReference type="PANTHER" id="PTHR45660:SF55">
    <property type="entry name" value="HISTONE-LYSINE N-METHYLTRANSFERASE, H3 LYSINE-9 SPECIFIC SUVH5-LIKE"/>
    <property type="match status" value="1"/>
</dbReference>
<dbReference type="PANTHER" id="PTHR45660">
    <property type="entry name" value="HISTONE-LYSINE N-METHYLTRANSFERASE SETMAR"/>
    <property type="match status" value="1"/>
</dbReference>
<dbReference type="InterPro" id="IPR015947">
    <property type="entry name" value="PUA-like_sf"/>
</dbReference>
<dbReference type="InterPro" id="IPR003105">
    <property type="entry name" value="SRA_YDG"/>
</dbReference>
<proteinExistence type="predicted"/>
<evidence type="ECO:0000256" key="3">
    <source>
        <dbReference type="PROSITE-ProRule" id="PRU00358"/>
    </source>
</evidence>
<name>A0A6P6X1R2_COFAR</name>
<dbReference type="SUPFAM" id="SSF88697">
    <property type="entry name" value="PUA domain-like"/>
    <property type="match status" value="1"/>
</dbReference>
<organism evidence="5 6">
    <name type="scientific">Coffea arabica</name>
    <name type="common">Arabian coffee</name>
    <dbReference type="NCBI Taxonomy" id="13443"/>
    <lineage>
        <taxon>Eukaryota</taxon>
        <taxon>Viridiplantae</taxon>
        <taxon>Streptophyta</taxon>
        <taxon>Embryophyta</taxon>
        <taxon>Tracheophyta</taxon>
        <taxon>Spermatophyta</taxon>
        <taxon>Magnoliopsida</taxon>
        <taxon>eudicotyledons</taxon>
        <taxon>Gunneridae</taxon>
        <taxon>Pentapetalae</taxon>
        <taxon>asterids</taxon>
        <taxon>lamiids</taxon>
        <taxon>Gentianales</taxon>
        <taxon>Rubiaceae</taxon>
        <taxon>Ixoroideae</taxon>
        <taxon>Gardenieae complex</taxon>
        <taxon>Bertiereae - Coffeeae clade</taxon>
        <taxon>Coffeeae</taxon>
        <taxon>Coffea</taxon>
    </lineage>
</organism>
<feature type="domain" description="YDG" evidence="4">
    <location>
        <begin position="340"/>
        <end position="492"/>
    </location>
</feature>
<dbReference type="GO" id="GO:0005634">
    <property type="term" value="C:nucleus"/>
    <property type="evidence" value="ECO:0007669"/>
    <property type="project" value="UniProtKB-SubCell"/>
</dbReference>
<dbReference type="GO" id="GO:0042054">
    <property type="term" value="F:histone methyltransferase activity"/>
    <property type="evidence" value="ECO:0007669"/>
    <property type="project" value="TreeGrafter"/>
</dbReference>
<dbReference type="Gene3D" id="2.30.280.10">
    <property type="entry name" value="SRA-YDG"/>
    <property type="match status" value="1"/>
</dbReference>
<dbReference type="PROSITE" id="PS51015">
    <property type="entry name" value="YDG"/>
    <property type="match status" value="1"/>
</dbReference>
<dbReference type="GO" id="GO:0003690">
    <property type="term" value="F:double-stranded DNA binding"/>
    <property type="evidence" value="ECO:0007669"/>
    <property type="project" value="TreeGrafter"/>
</dbReference>